<name>Q7XQ84_ORYSJ</name>
<reference evidence="3" key="2">
    <citation type="journal article" date="2008" name="Nucleic Acids Res.">
        <title>The rice annotation project database (RAP-DB): 2008 update.</title>
        <authorList>
            <consortium name="The rice annotation project (RAP)"/>
        </authorList>
    </citation>
    <scope>GENOME REANNOTATION</scope>
    <source>
        <strain evidence="3">cv. Nipponbare</strain>
    </source>
</reference>
<protein>
    <submittedName>
        <fullName evidence="2">OSJNBa0011J08.5 protein</fullName>
    </submittedName>
</protein>
<evidence type="ECO:0000313" key="3">
    <source>
        <dbReference type="Proteomes" id="UP000000763"/>
    </source>
</evidence>
<dbReference type="EMBL" id="AL606624">
    <property type="protein sequence ID" value="CAE03250.1"/>
    <property type="molecule type" value="Genomic_DNA"/>
</dbReference>
<dbReference type="PANTHER" id="PTHR34123">
    <property type="entry name" value="OS04G0578200 PROTEIN"/>
    <property type="match status" value="1"/>
</dbReference>
<proteinExistence type="predicted"/>
<dbReference type="AlphaFoldDB" id="Q7XQ84"/>
<organism evidence="2 3">
    <name type="scientific">Oryza sativa subsp. japonica</name>
    <name type="common">Rice</name>
    <dbReference type="NCBI Taxonomy" id="39947"/>
    <lineage>
        <taxon>Eukaryota</taxon>
        <taxon>Viridiplantae</taxon>
        <taxon>Streptophyta</taxon>
        <taxon>Embryophyta</taxon>
        <taxon>Tracheophyta</taxon>
        <taxon>Spermatophyta</taxon>
        <taxon>Magnoliopsida</taxon>
        <taxon>Liliopsida</taxon>
        <taxon>Poales</taxon>
        <taxon>Poaceae</taxon>
        <taxon>BOP clade</taxon>
        <taxon>Oryzoideae</taxon>
        <taxon>Oryzeae</taxon>
        <taxon>Oryzinae</taxon>
        <taxon>Oryza</taxon>
        <taxon>Oryza sativa</taxon>
    </lineage>
</organism>
<accession>Q7XQ84</accession>
<feature type="compositionally biased region" description="Basic residues" evidence="1">
    <location>
        <begin position="27"/>
        <end position="37"/>
    </location>
</feature>
<feature type="region of interest" description="Disordered" evidence="1">
    <location>
        <begin position="78"/>
        <end position="102"/>
    </location>
</feature>
<sequence length="243" mass="26708">MAMLVRSPTSTLPAANHRQKSGVLLRRPTRRSARRFQLHAEKPASPGAGNETSSSSENAVLRAAWYGSELLGIAASFFRPSQPPTEGDSAGAVEEAASEPQGRAQVAEAVKDDFARSYFVTGNLTLKAYEEDCEFRRPCRTNQLDTGVSAASCRSPGGLFCPRPGTLNITSTLDQERHVEHWNVPKMALLRQIFRPSRWHPRQVSQTVRAGITTSLRNRNPRNQLKTLIPAIQESESSKSNGL</sequence>
<dbReference type="PANTHER" id="PTHR34123:SF1">
    <property type="entry name" value="OS04G0578200 PROTEIN"/>
    <property type="match status" value="1"/>
</dbReference>
<evidence type="ECO:0000313" key="2">
    <source>
        <dbReference type="EMBL" id="CAE03250.1"/>
    </source>
</evidence>
<gene>
    <name evidence="2" type="primary">OSJNBa0011J08.5</name>
</gene>
<reference evidence="3" key="1">
    <citation type="journal article" date="2005" name="Nature">
        <title>The map-based sequence of the rice genome.</title>
        <authorList>
            <consortium name="International rice genome sequencing project (IRGSP)"/>
            <person name="Matsumoto T."/>
            <person name="Wu J."/>
            <person name="Kanamori H."/>
            <person name="Katayose Y."/>
            <person name="Fujisawa M."/>
            <person name="Namiki N."/>
            <person name="Mizuno H."/>
            <person name="Yamamoto K."/>
            <person name="Antonio B.A."/>
            <person name="Baba T."/>
            <person name="Sakata K."/>
            <person name="Nagamura Y."/>
            <person name="Aoki H."/>
            <person name="Arikawa K."/>
            <person name="Arita K."/>
            <person name="Bito T."/>
            <person name="Chiden Y."/>
            <person name="Fujitsuka N."/>
            <person name="Fukunaka R."/>
            <person name="Hamada M."/>
            <person name="Harada C."/>
            <person name="Hayashi A."/>
            <person name="Hijishita S."/>
            <person name="Honda M."/>
            <person name="Hosokawa S."/>
            <person name="Ichikawa Y."/>
            <person name="Idonuma A."/>
            <person name="Iijima M."/>
            <person name="Ikeda M."/>
            <person name="Ikeno M."/>
            <person name="Ito K."/>
            <person name="Ito S."/>
            <person name="Ito T."/>
            <person name="Ito Y."/>
            <person name="Ito Y."/>
            <person name="Iwabuchi A."/>
            <person name="Kamiya K."/>
            <person name="Karasawa W."/>
            <person name="Kurita K."/>
            <person name="Katagiri S."/>
            <person name="Kikuta A."/>
            <person name="Kobayashi H."/>
            <person name="Kobayashi N."/>
            <person name="Machita K."/>
            <person name="Maehara T."/>
            <person name="Masukawa M."/>
            <person name="Mizubayashi T."/>
            <person name="Mukai Y."/>
            <person name="Nagasaki H."/>
            <person name="Nagata Y."/>
            <person name="Naito S."/>
            <person name="Nakashima M."/>
            <person name="Nakama Y."/>
            <person name="Nakamichi Y."/>
            <person name="Nakamura M."/>
            <person name="Meguro A."/>
            <person name="Negishi M."/>
            <person name="Ohta I."/>
            <person name="Ohta T."/>
            <person name="Okamoto M."/>
            <person name="Ono N."/>
            <person name="Saji S."/>
            <person name="Sakaguchi M."/>
            <person name="Sakai K."/>
            <person name="Shibata M."/>
            <person name="Shimokawa T."/>
            <person name="Song J."/>
            <person name="Takazaki Y."/>
            <person name="Terasawa K."/>
            <person name="Tsugane M."/>
            <person name="Tsuji K."/>
            <person name="Ueda S."/>
            <person name="Waki K."/>
            <person name="Yamagata H."/>
            <person name="Yamamoto M."/>
            <person name="Yamamoto S."/>
            <person name="Yamane H."/>
            <person name="Yoshiki S."/>
            <person name="Yoshihara R."/>
            <person name="Yukawa K."/>
            <person name="Zhong H."/>
            <person name="Yano M."/>
            <person name="Yuan Q."/>
            <person name="Ouyang S."/>
            <person name="Liu J."/>
            <person name="Jones K.M."/>
            <person name="Gansberger K."/>
            <person name="Moffat K."/>
            <person name="Hill J."/>
            <person name="Bera J."/>
            <person name="Fadrosh D."/>
            <person name="Jin S."/>
            <person name="Johri S."/>
            <person name="Kim M."/>
            <person name="Overton L."/>
            <person name="Reardon M."/>
            <person name="Tsitrin T."/>
            <person name="Vuong H."/>
            <person name="Weaver B."/>
            <person name="Ciecko A."/>
            <person name="Tallon L."/>
            <person name="Jackson J."/>
            <person name="Pai G."/>
            <person name="Aken S.V."/>
            <person name="Utterback T."/>
            <person name="Reidmuller S."/>
            <person name="Feldblyum T."/>
            <person name="Hsiao J."/>
            <person name="Zismann V."/>
            <person name="Iobst S."/>
            <person name="de Vazeille A.R."/>
            <person name="Buell C.R."/>
            <person name="Ying K."/>
            <person name="Li Y."/>
            <person name="Lu T."/>
            <person name="Huang Y."/>
            <person name="Zhao Q."/>
            <person name="Feng Q."/>
            <person name="Zhang L."/>
            <person name="Zhu J."/>
            <person name="Weng Q."/>
            <person name="Mu J."/>
            <person name="Lu Y."/>
            <person name="Fan D."/>
            <person name="Liu Y."/>
            <person name="Guan J."/>
            <person name="Zhang Y."/>
            <person name="Yu S."/>
            <person name="Liu X."/>
            <person name="Zhang Y."/>
            <person name="Hong G."/>
            <person name="Han B."/>
            <person name="Choisne N."/>
            <person name="Demange N."/>
            <person name="Orjeda G."/>
            <person name="Samain S."/>
            <person name="Cattolico L."/>
            <person name="Pelletier E."/>
            <person name="Couloux A."/>
            <person name="Segurens B."/>
            <person name="Wincker P."/>
            <person name="D'Hont A."/>
            <person name="Scarpelli C."/>
            <person name="Weissenbach J."/>
            <person name="Salanoubat M."/>
            <person name="Quetier F."/>
            <person name="Yu Y."/>
            <person name="Kim H.R."/>
            <person name="Rambo T."/>
            <person name="Currie J."/>
            <person name="Collura K."/>
            <person name="Luo M."/>
            <person name="Yang T."/>
            <person name="Ammiraju J.S.S."/>
            <person name="Engler F."/>
            <person name="Soderlund C."/>
            <person name="Wing R.A."/>
            <person name="Palmer L.E."/>
            <person name="de la Bastide M."/>
            <person name="Spiegel L."/>
            <person name="Nascimento L."/>
            <person name="Zutavern T."/>
            <person name="O'Shaughnessy A."/>
            <person name="Dike S."/>
            <person name="Dedhia N."/>
            <person name="Preston R."/>
            <person name="Balija V."/>
            <person name="McCombie W.R."/>
            <person name="Chow T."/>
            <person name="Chen H."/>
            <person name="Chung M."/>
            <person name="Chen C."/>
            <person name="Shaw J."/>
            <person name="Wu H."/>
            <person name="Hsiao K."/>
            <person name="Chao Y."/>
            <person name="Chu M."/>
            <person name="Cheng C."/>
            <person name="Hour A."/>
            <person name="Lee P."/>
            <person name="Lin S."/>
            <person name="Lin Y."/>
            <person name="Liou J."/>
            <person name="Liu S."/>
            <person name="Hsing Y."/>
            <person name="Raghuvanshi S."/>
            <person name="Mohanty A."/>
            <person name="Bharti A.K."/>
            <person name="Gaur A."/>
            <person name="Gupta V."/>
            <person name="Kumar D."/>
            <person name="Ravi V."/>
            <person name="Vij S."/>
            <person name="Kapur A."/>
            <person name="Khurana P."/>
            <person name="Khurana P."/>
            <person name="Khurana J.P."/>
            <person name="Tyagi A.K."/>
            <person name="Gaikwad K."/>
            <person name="Singh A."/>
            <person name="Dalal V."/>
            <person name="Srivastava S."/>
            <person name="Dixit A."/>
            <person name="Pal A.K."/>
            <person name="Ghazi I.A."/>
            <person name="Yadav M."/>
            <person name="Pandit A."/>
            <person name="Bhargava A."/>
            <person name="Sureshbabu K."/>
            <person name="Batra K."/>
            <person name="Sharma T.R."/>
            <person name="Mohapatra T."/>
            <person name="Singh N.K."/>
            <person name="Messing J."/>
            <person name="Nelson A.B."/>
            <person name="Fuks G."/>
            <person name="Kavchok S."/>
            <person name="Keizer G."/>
            <person name="Linton E."/>
            <person name="Llaca V."/>
            <person name="Song R."/>
            <person name="Tanyolac B."/>
            <person name="Young S."/>
            <person name="Ho-Il K."/>
            <person name="Hahn J.H."/>
            <person name="Sangsakoo G."/>
            <person name="Vanavichit A."/>
            <person name="de Mattos Luiz.A.T."/>
            <person name="Zimmer P.D."/>
            <person name="Malone G."/>
            <person name="Dellagostin O."/>
            <person name="de Oliveira A.C."/>
            <person name="Bevan M."/>
            <person name="Bancroft I."/>
            <person name="Minx P."/>
            <person name="Cordum H."/>
            <person name="Wilson R."/>
            <person name="Cheng Z."/>
            <person name="Jin W."/>
            <person name="Jiang J."/>
            <person name="Leong S.A."/>
            <person name="Iwama H."/>
            <person name="Gojobori T."/>
            <person name="Itoh T."/>
            <person name="Niimura Y."/>
            <person name="Fujii Y."/>
            <person name="Habara T."/>
            <person name="Sakai H."/>
            <person name="Sato Y."/>
            <person name="Wilson G."/>
            <person name="Kumar K."/>
            <person name="McCouch S."/>
            <person name="Juretic N."/>
            <person name="Hoen D."/>
            <person name="Wright S."/>
            <person name="Bruskiewich R."/>
            <person name="Bureau T."/>
            <person name="Miyao A."/>
            <person name="Hirochika H."/>
            <person name="Nishikawa T."/>
            <person name="Kadowaki K."/>
            <person name="Sugiura M."/>
            <person name="Burr B."/>
            <person name="Sasaki T."/>
        </authorList>
    </citation>
    <scope>NUCLEOTIDE SEQUENCE [LARGE SCALE GENOMIC DNA]</scope>
    <source>
        <strain evidence="3">cv. Nipponbare</strain>
    </source>
</reference>
<feature type="region of interest" description="Disordered" evidence="1">
    <location>
        <begin position="1"/>
        <end position="55"/>
    </location>
</feature>
<evidence type="ECO:0000256" key="1">
    <source>
        <dbReference type="SAM" id="MobiDB-lite"/>
    </source>
</evidence>
<dbReference type="Proteomes" id="UP000000763">
    <property type="component" value="Chromosome 4"/>
</dbReference>